<sequence>MQPERCHSRPAGFAWLLGVFSCLPFCPTNGIDKVNNRRLYKDLVVGVPKEIFKNERRVAVSPAGVELLVKQGFNVQVESGAGEHAKFSDQMYINAGASITDTDGAFGSDLVLKVRGPVLNEATGKHEAELLKPKSTLVSFIYPAQNPELMEKLAQSRCTVLAMDQVPRVTIAQGYDALSSMANIAGYKAVVLAANHFGRFFTGQITAAGKVPPAKVLVIGGGVAGLAAAGAAKSMGAIVRGFDTRPAALEQFKSFGAEPLEVHIKESGDGVGGYAKEMSPEFIAAEMELFAKQCKEVDILISTALIPGLTIAKRIEITDLPQLVAAFHSLVGLAAVLTCVAEYMIEYPHLDVHPAANMVKTVAYIGTYIGGVTFSGSLVAYGKLQGILNSAPLMLPGRHVMNASLMAASVGGMVPFMLSADYATGMGCLVGVSGLSTVMGVTLTMAIGGADMPVVITVLNSYSGWALCAEGFLLDNNLMTIVGALIGSSGAILSYIMCVAMNRSLPNVILGGFGTSSTAGGKPMEITGTHTEVNVDQSVELIKEANSIIITPGWGLCAAKAQYPIADMVKMLVEQGKTVRFGIHPVAGRMPGQLNVLLAEAGVPYDVVLEMDEINEDFKETDLTLVVGANDTVNSAAQEDPNSIIAGMPVLEVWKSKQVIVMKRTMGVGYAAVDNPIFYKPNTSMLLGDAKKTCDTLQAKIREAYY</sequence>
<evidence type="ECO:0000256" key="2">
    <source>
        <dbReference type="ARBA" id="ARBA00005624"/>
    </source>
</evidence>
<dbReference type="SMART" id="SM01003">
    <property type="entry name" value="AlaDh_PNT_N"/>
    <property type="match status" value="1"/>
</dbReference>
<evidence type="ECO:0000256" key="7">
    <source>
        <dbReference type="ARBA" id="ARBA00022989"/>
    </source>
</evidence>
<dbReference type="SUPFAM" id="SSF51735">
    <property type="entry name" value="NAD(P)-binding Rossmann-fold domains"/>
    <property type="match status" value="1"/>
</dbReference>
<comment type="subcellular location">
    <subcellularLocation>
        <location evidence="1">Membrane</location>
        <topology evidence="1">Multi-pass membrane protein</topology>
    </subcellularLocation>
</comment>
<dbReference type="Pfam" id="PF05222">
    <property type="entry name" value="AlaDh_PNT_N"/>
    <property type="match status" value="1"/>
</dbReference>
<dbReference type="FunFam" id="3.40.50.720:FF:000063">
    <property type="entry name" value="NAD(P) transhydrogenase subunit alpha"/>
    <property type="match status" value="1"/>
</dbReference>
<dbReference type="InterPro" id="IPR029035">
    <property type="entry name" value="DHS-like_NAD/FAD-binding_dom"/>
</dbReference>
<protein>
    <recommendedName>
        <fullName evidence="3">proton-translocating NAD(P)(+) transhydrogenase</fullName>
        <ecNumber evidence="3">7.1.1.1</ecNumber>
    </recommendedName>
</protein>
<dbReference type="Bgee" id="ENSELUG00000004175">
    <property type="expression patterns" value="Expressed in muscle tissue and 14 other cell types or tissues"/>
</dbReference>
<accession>A0A6Q2YR53</accession>
<feature type="domain" description="Alanine dehydrogenase/pyridine nucleotide transhydrogenase NAD(H)-binding" evidence="13">
    <location>
        <begin position="194"/>
        <end position="363"/>
    </location>
</feature>
<evidence type="ECO:0000256" key="11">
    <source>
        <dbReference type="SAM" id="Phobius"/>
    </source>
</evidence>
<dbReference type="InterPro" id="IPR007886">
    <property type="entry name" value="AlaDH/PNT_N"/>
</dbReference>
<dbReference type="FunFam" id="3.40.50.1220:FF:000002">
    <property type="entry name" value="NAD(P) transhydrogenase subunit beta"/>
    <property type="match status" value="1"/>
</dbReference>
<name>A0A6Q2YR53_ESOLU</name>
<feature type="transmembrane region" description="Helical" evidence="11">
    <location>
        <begin position="424"/>
        <end position="447"/>
    </location>
</feature>
<organism evidence="15 16">
    <name type="scientific">Esox lucius</name>
    <name type="common">Northern pike</name>
    <dbReference type="NCBI Taxonomy" id="8010"/>
    <lineage>
        <taxon>Eukaryota</taxon>
        <taxon>Metazoa</taxon>
        <taxon>Chordata</taxon>
        <taxon>Craniata</taxon>
        <taxon>Vertebrata</taxon>
        <taxon>Euteleostomi</taxon>
        <taxon>Actinopterygii</taxon>
        <taxon>Neopterygii</taxon>
        <taxon>Teleostei</taxon>
        <taxon>Protacanthopterygii</taxon>
        <taxon>Esociformes</taxon>
        <taxon>Esocidae</taxon>
        <taxon>Esox</taxon>
    </lineage>
</organism>
<dbReference type="GO" id="GO:0005743">
    <property type="term" value="C:mitochondrial inner membrane"/>
    <property type="evidence" value="ECO:0007669"/>
    <property type="project" value="TreeGrafter"/>
</dbReference>
<feature type="transmembrane region" description="Helical" evidence="11">
    <location>
        <begin position="323"/>
        <end position="345"/>
    </location>
</feature>
<evidence type="ECO:0000256" key="9">
    <source>
        <dbReference type="ARBA" id="ARBA00023136"/>
    </source>
</evidence>
<dbReference type="SMART" id="SM01002">
    <property type="entry name" value="AlaDh_PNT_C"/>
    <property type="match status" value="1"/>
</dbReference>
<keyword evidence="9 11" id="KW-0472">Membrane</keyword>
<proteinExistence type="inferred from homology"/>
<evidence type="ECO:0000259" key="14">
    <source>
        <dbReference type="SMART" id="SM01003"/>
    </source>
</evidence>
<dbReference type="Ensembl" id="ENSELUT00000078913.2">
    <property type="protein sequence ID" value="ENSELUP00000068225.2"/>
    <property type="gene ID" value="ENSELUG00000004175.3"/>
</dbReference>
<comment type="catalytic activity">
    <reaction evidence="10">
        <text>NAD(+) + NADPH + H(+)(in) = NADH + NADP(+) + H(+)(out)</text>
        <dbReference type="Rhea" id="RHEA:47992"/>
        <dbReference type="ChEBI" id="CHEBI:15378"/>
        <dbReference type="ChEBI" id="CHEBI:57540"/>
        <dbReference type="ChEBI" id="CHEBI:57783"/>
        <dbReference type="ChEBI" id="CHEBI:57945"/>
        <dbReference type="ChEBI" id="CHEBI:58349"/>
        <dbReference type="EC" id="7.1.1.1"/>
    </reaction>
</comment>
<dbReference type="PROSITE" id="PS00836">
    <property type="entry name" value="ALADH_PNT_1"/>
    <property type="match status" value="1"/>
</dbReference>
<feature type="transmembrane region" description="Helical" evidence="11">
    <location>
        <begin position="400"/>
        <end position="418"/>
    </location>
</feature>
<reference evidence="16" key="1">
    <citation type="journal article" date="2014" name="PLoS ONE">
        <title>The genome and linkage map of the northern pike (Esox lucius): conserved synteny revealed between the salmonid sister group and the Neoteleostei.</title>
        <authorList>
            <person name="Rondeau E.B."/>
            <person name="Minkley D.R."/>
            <person name="Leong J.S."/>
            <person name="Messmer A.M."/>
            <person name="Jantzen J.R."/>
            <person name="von Schalburg K.R."/>
            <person name="Lemon C."/>
            <person name="Bird N.H."/>
            <person name="Koop B.F."/>
        </authorList>
    </citation>
    <scope>NUCLEOTIDE SEQUENCE</scope>
</reference>
<dbReference type="PROSITE" id="PS51257">
    <property type="entry name" value="PROKAR_LIPOPROTEIN"/>
    <property type="match status" value="1"/>
</dbReference>
<dbReference type="Pfam" id="PF02233">
    <property type="entry name" value="PNTB"/>
    <property type="match status" value="1"/>
</dbReference>
<dbReference type="InterPro" id="IPR034300">
    <property type="entry name" value="PNTB-like"/>
</dbReference>
<dbReference type="GO" id="GO:0008750">
    <property type="term" value="F:proton-translocating NAD(P)+ transhydrogenase activity"/>
    <property type="evidence" value="ECO:0007669"/>
    <property type="project" value="UniProtKB-EC"/>
</dbReference>
<reference evidence="15" key="2">
    <citation type="submission" date="2020-02" db="EMBL/GenBank/DDBJ databases">
        <title>Esox lucius (northern pike) genome, fEsoLuc1, primary haplotype.</title>
        <authorList>
            <person name="Myers G."/>
            <person name="Karagic N."/>
            <person name="Meyer A."/>
            <person name="Pippel M."/>
            <person name="Reichard M."/>
            <person name="Winkler S."/>
            <person name="Tracey A."/>
            <person name="Sims Y."/>
            <person name="Howe K."/>
            <person name="Rhie A."/>
            <person name="Formenti G."/>
            <person name="Durbin R."/>
            <person name="Fedrigo O."/>
            <person name="Jarvis E.D."/>
        </authorList>
    </citation>
    <scope>NUCLEOTIDE SEQUENCE [LARGE SCALE GENOMIC DNA]</scope>
</reference>
<dbReference type="InterPro" id="IPR036291">
    <property type="entry name" value="NAD(P)-bd_dom_sf"/>
</dbReference>
<evidence type="ECO:0000256" key="3">
    <source>
        <dbReference type="ARBA" id="ARBA00012943"/>
    </source>
</evidence>
<keyword evidence="5" id="KW-0521">NADP</keyword>
<reference evidence="15" key="4">
    <citation type="submission" date="2025-09" db="UniProtKB">
        <authorList>
            <consortium name="Ensembl"/>
        </authorList>
    </citation>
    <scope>IDENTIFICATION</scope>
</reference>
<feature type="transmembrane region" description="Helical" evidence="11">
    <location>
        <begin position="480"/>
        <end position="500"/>
    </location>
</feature>
<keyword evidence="12" id="KW-0732">Signal</keyword>
<dbReference type="PROSITE" id="PS00837">
    <property type="entry name" value="ALADH_PNT_2"/>
    <property type="match status" value="1"/>
</dbReference>
<evidence type="ECO:0000313" key="16">
    <source>
        <dbReference type="Proteomes" id="UP000265140"/>
    </source>
</evidence>
<reference evidence="15" key="3">
    <citation type="submission" date="2025-08" db="UniProtKB">
        <authorList>
            <consortium name="Ensembl"/>
        </authorList>
    </citation>
    <scope>IDENTIFICATION</scope>
</reference>
<feature type="chain" id="PRO_5044237016" description="proton-translocating NAD(P)(+) transhydrogenase" evidence="12">
    <location>
        <begin position="31"/>
        <end position="706"/>
    </location>
</feature>
<dbReference type="SUPFAM" id="SSF52467">
    <property type="entry name" value="DHS-like NAD/FAD-binding domain"/>
    <property type="match status" value="1"/>
</dbReference>
<dbReference type="Proteomes" id="UP000265140">
    <property type="component" value="Chromosome 2"/>
</dbReference>
<dbReference type="GeneTree" id="ENSGT00390000004624"/>
<dbReference type="EC" id="7.1.1.1" evidence="3"/>
<evidence type="ECO:0000259" key="13">
    <source>
        <dbReference type="SMART" id="SM01002"/>
    </source>
</evidence>
<dbReference type="GO" id="GO:0006740">
    <property type="term" value="P:NADPH regeneration"/>
    <property type="evidence" value="ECO:0007669"/>
    <property type="project" value="TreeGrafter"/>
</dbReference>
<keyword evidence="7 11" id="KW-1133">Transmembrane helix</keyword>
<dbReference type="Gene3D" id="3.40.50.1220">
    <property type="entry name" value="TPP-binding domain"/>
    <property type="match status" value="1"/>
</dbReference>
<evidence type="ECO:0000313" key="15">
    <source>
        <dbReference type="Ensembl" id="ENSELUP00000068225.2"/>
    </source>
</evidence>
<dbReference type="InterPro" id="IPR007698">
    <property type="entry name" value="AlaDH/PNT_NAD(H)-bd"/>
</dbReference>
<dbReference type="SUPFAM" id="SSF52283">
    <property type="entry name" value="Formate/glycerate dehydrogenase catalytic domain-like"/>
    <property type="match status" value="1"/>
</dbReference>
<dbReference type="InterPro" id="IPR008142">
    <property type="entry name" value="AlaDH/PNT_CS1"/>
</dbReference>
<evidence type="ECO:0000256" key="10">
    <source>
        <dbReference type="ARBA" id="ARBA00048202"/>
    </source>
</evidence>
<dbReference type="PANTHER" id="PTHR10160:SF30">
    <property type="entry name" value="PROTON-TRANSLOCATING NAD(P)(+) TRANSHYDROGENASE"/>
    <property type="match status" value="1"/>
</dbReference>
<evidence type="ECO:0000256" key="8">
    <source>
        <dbReference type="ARBA" id="ARBA00023027"/>
    </source>
</evidence>
<dbReference type="InterPro" id="IPR008143">
    <property type="entry name" value="Ala_DH/PNT_CS2"/>
</dbReference>
<evidence type="ECO:0000256" key="4">
    <source>
        <dbReference type="ARBA" id="ARBA00022692"/>
    </source>
</evidence>
<feature type="signal peptide" evidence="12">
    <location>
        <begin position="1"/>
        <end position="30"/>
    </location>
</feature>
<feature type="domain" description="Alanine dehydrogenase/pyridine nucleotide transhydrogenase N-terminal" evidence="14">
    <location>
        <begin position="46"/>
        <end position="185"/>
    </location>
</feature>
<keyword evidence="4 11" id="KW-0812">Transmembrane</keyword>
<evidence type="ECO:0000256" key="12">
    <source>
        <dbReference type="SAM" id="SignalP"/>
    </source>
</evidence>
<evidence type="ECO:0000256" key="1">
    <source>
        <dbReference type="ARBA" id="ARBA00004141"/>
    </source>
</evidence>
<feature type="transmembrane region" description="Helical" evidence="11">
    <location>
        <begin position="365"/>
        <end position="388"/>
    </location>
</feature>
<dbReference type="GO" id="GO:0016491">
    <property type="term" value="F:oxidoreductase activity"/>
    <property type="evidence" value="ECO:0007669"/>
    <property type="project" value="InterPro"/>
</dbReference>
<feature type="transmembrane region" description="Helical" evidence="11">
    <location>
        <begin position="454"/>
        <end position="474"/>
    </location>
</feature>
<comment type="similarity">
    <text evidence="2">In the N-terminal section; belongs to the AlaDH/PNT family.</text>
</comment>
<keyword evidence="16" id="KW-1185">Reference proteome</keyword>
<dbReference type="AlphaFoldDB" id="A0A6Q2YR53"/>
<keyword evidence="6" id="KW-1278">Translocase</keyword>
<dbReference type="Gene3D" id="3.40.50.720">
    <property type="entry name" value="NAD(P)-binding Rossmann-like Domain"/>
    <property type="match status" value="2"/>
</dbReference>
<evidence type="ECO:0000256" key="5">
    <source>
        <dbReference type="ARBA" id="ARBA00022857"/>
    </source>
</evidence>
<evidence type="ECO:0000256" key="6">
    <source>
        <dbReference type="ARBA" id="ARBA00022967"/>
    </source>
</evidence>
<dbReference type="PANTHER" id="PTHR10160">
    <property type="entry name" value="NAD(P) TRANSHYDROGENASE"/>
    <property type="match status" value="1"/>
</dbReference>
<keyword evidence="8" id="KW-0520">NAD</keyword>
<dbReference type="GO" id="GO:0050661">
    <property type="term" value="F:NADP binding"/>
    <property type="evidence" value="ECO:0007669"/>
    <property type="project" value="TreeGrafter"/>
</dbReference>